<dbReference type="GO" id="GO:0009063">
    <property type="term" value="P:amino acid catabolic process"/>
    <property type="evidence" value="ECO:0007669"/>
    <property type="project" value="TreeGrafter"/>
</dbReference>
<accession>A0A0C3NK02</accession>
<dbReference type="InterPro" id="IPR036188">
    <property type="entry name" value="FAD/NAD-bd_sf"/>
</dbReference>
<evidence type="ECO:0000313" key="2">
    <source>
        <dbReference type="EMBL" id="KIP05274.1"/>
    </source>
</evidence>
<organism evidence="2 3">
    <name type="scientific">Phlebiopsis gigantea (strain 11061_1 CR5-6)</name>
    <name type="common">White-rot fungus</name>
    <name type="synonym">Peniophora gigantea</name>
    <dbReference type="NCBI Taxonomy" id="745531"/>
    <lineage>
        <taxon>Eukaryota</taxon>
        <taxon>Fungi</taxon>
        <taxon>Dikarya</taxon>
        <taxon>Basidiomycota</taxon>
        <taxon>Agaricomycotina</taxon>
        <taxon>Agaricomycetes</taxon>
        <taxon>Polyporales</taxon>
        <taxon>Phanerochaetaceae</taxon>
        <taxon>Phlebiopsis</taxon>
    </lineage>
</organism>
<protein>
    <recommendedName>
        <fullName evidence="1">Amine oxidase domain-containing protein</fullName>
    </recommendedName>
</protein>
<dbReference type="SUPFAM" id="SSF51905">
    <property type="entry name" value="FAD/NAD(P)-binding domain"/>
    <property type="match status" value="1"/>
</dbReference>
<dbReference type="Proteomes" id="UP000053257">
    <property type="component" value="Unassembled WGS sequence"/>
</dbReference>
<dbReference type="Gene3D" id="1.10.10.1620">
    <property type="match status" value="1"/>
</dbReference>
<feature type="domain" description="Amine oxidase" evidence="1">
    <location>
        <begin position="63"/>
        <end position="600"/>
    </location>
</feature>
<dbReference type="Pfam" id="PF01593">
    <property type="entry name" value="Amino_oxidase"/>
    <property type="match status" value="1"/>
</dbReference>
<gene>
    <name evidence="2" type="ORF">PHLGIDRAFT_128999</name>
</gene>
<name>A0A0C3NK02_PHLG1</name>
<dbReference type="Gene3D" id="3.50.50.60">
    <property type="entry name" value="FAD/NAD(P)-binding domain"/>
    <property type="match status" value="1"/>
</dbReference>
<dbReference type="EMBL" id="KN840548">
    <property type="protein sequence ID" value="KIP05274.1"/>
    <property type="molecule type" value="Genomic_DNA"/>
</dbReference>
<reference evidence="2 3" key="1">
    <citation type="journal article" date="2014" name="PLoS Genet.">
        <title>Analysis of the Phlebiopsis gigantea genome, transcriptome and secretome provides insight into its pioneer colonization strategies of wood.</title>
        <authorList>
            <person name="Hori C."/>
            <person name="Ishida T."/>
            <person name="Igarashi K."/>
            <person name="Samejima M."/>
            <person name="Suzuki H."/>
            <person name="Master E."/>
            <person name="Ferreira P."/>
            <person name="Ruiz-Duenas F.J."/>
            <person name="Held B."/>
            <person name="Canessa P."/>
            <person name="Larrondo L.F."/>
            <person name="Schmoll M."/>
            <person name="Druzhinina I.S."/>
            <person name="Kubicek C.P."/>
            <person name="Gaskell J.A."/>
            <person name="Kersten P."/>
            <person name="St John F."/>
            <person name="Glasner J."/>
            <person name="Sabat G."/>
            <person name="Splinter BonDurant S."/>
            <person name="Syed K."/>
            <person name="Yadav J."/>
            <person name="Mgbeahuruike A.C."/>
            <person name="Kovalchuk A."/>
            <person name="Asiegbu F.O."/>
            <person name="Lackner G."/>
            <person name="Hoffmeister D."/>
            <person name="Rencoret J."/>
            <person name="Gutierrez A."/>
            <person name="Sun H."/>
            <person name="Lindquist E."/>
            <person name="Barry K."/>
            <person name="Riley R."/>
            <person name="Grigoriev I.V."/>
            <person name="Henrissat B."/>
            <person name="Kues U."/>
            <person name="Berka R.M."/>
            <person name="Martinez A.T."/>
            <person name="Covert S.F."/>
            <person name="Blanchette R.A."/>
            <person name="Cullen D."/>
        </authorList>
    </citation>
    <scope>NUCLEOTIDE SEQUENCE [LARGE SCALE GENOMIC DNA]</scope>
    <source>
        <strain evidence="2 3">11061_1 CR5-6</strain>
    </source>
</reference>
<dbReference type="OrthoDB" id="7777654at2759"/>
<proteinExistence type="predicted"/>
<dbReference type="GO" id="GO:0001716">
    <property type="term" value="F:L-amino-acid oxidase activity"/>
    <property type="evidence" value="ECO:0007669"/>
    <property type="project" value="TreeGrafter"/>
</dbReference>
<dbReference type="AlphaFoldDB" id="A0A0C3NK02"/>
<sequence length="648" mass="71913">MTTSDPRKDPLNRYAYNIIHDHITTLKENHGIIPPTSPAQRLDARLVDIHEEAPKVGIIGAGIGGLYAAMLLQECGIPYEILEASPRLGGRLYTHRMGDRPNDYFDIGAMRYPDTPIMKPLFDLFRKIDLKLGEYQFSDIAGNSILYYNNINRKRSVSPITPQDFEITGVPARPWGELGVEANLSNVTRPFADRLIRDVETGGSEGWELMMRYDQYSMKAYMAGNRSDAHPEDVPDIDAAHLMPYPINVVNWCEAFDTSSSAFDKALTETVLESLAFAWDGSDFAWKYIVGGSHQLAVSLDEYMSKQPGYTRPFFNTRVAGISCVSSQSVPFGDNVSQAVETAKARGAPRVRRGEGLLPVESLAVHLADGRTKYYSHVITTTTLPCLRVMNLTGARLDWKQKEALRMLQYGPSTKIGYGPSTKIGVRFRRRWWEDEAWMKEAGAFGAILGGQSYSDAMSRTVVYPSFGIGEPDSGACMIVSYAWTNDALALTGIMGIESRDVLTQRILQDLVEIHNFSPKAAADLEQMLAEIHPYSWTTDPTTMGAFAFFGPGDFKELYPAVTRPAGAGRLHFAGEVCSVRHAWVVGALEASIRAVDEVLRSSYSTQEAQTFEDTYGLPEGWTEELLHTQLILGTKCAFGEYPPVETV</sequence>
<dbReference type="STRING" id="745531.A0A0C3NK02"/>
<dbReference type="InterPro" id="IPR002937">
    <property type="entry name" value="Amino_oxidase"/>
</dbReference>
<dbReference type="SUPFAM" id="SSF54373">
    <property type="entry name" value="FAD-linked reductases, C-terminal domain"/>
    <property type="match status" value="1"/>
</dbReference>
<dbReference type="InterPro" id="IPR050281">
    <property type="entry name" value="Flavin_monoamine_oxidase"/>
</dbReference>
<dbReference type="Gene3D" id="3.90.660.10">
    <property type="match status" value="1"/>
</dbReference>
<keyword evidence="3" id="KW-1185">Reference proteome</keyword>
<dbReference type="PANTHER" id="PTHR10742:SF342">
    <property type="entry name" value="AMINE OXIDASE"/>
    <property type="match status" value="1"/>
</dbReference>
<evidence type="ECO:0000313" key="3">
    <source>
        <dbReference type="Proteomes" id="UP000053257"/>
    </source>
</evidence>
<dbReference type="HOGENOM" id="CLU_004498_8_1_1"/>
<dbReference type="PANTHER" id="PTHR10742">
    <property type="entry name" value="FLAVIN MONOAMINE OXIDASE"/>
    <property type="match status" value="1"/>
</dbReference>
<evidence type="ECO:0000259" key="1">
    <source>
        <dbReference type="Pfam" id="PF01593"/>
    </source>
</evidence>